<organism evidence="1 2">
    <name type="scientific">Acinetobacter baumannii</name>
    <dbReference type="NCBI Taxonomy" id="470"/>
    <lineage>
        <taxon>Bacteria</taxon>
        <taxon>Pseudomonadati</taxon>
        <taxon>Pseudomonadota</taxon>
        <taxon>Gammaproteobacteria</taxon>
        <taxon>Moraxellales</taxon>
        <taxon>Moraxellaceae</taxon>
        <taxon>Acinetobacter</taxon>
        <taxon>Acinetobacter calcoaceticus/baumannii complex</taxon>
    </lineage>
</organism>
<evidence type="ECO:0000313" key="2">
    <source>
        <dbReference type="Proteomes" id="UP000280073"/>
    </source>
</evidence>
<proteinExistence type="predicted"/>
<protein>
    <submittedName>
        <fullName evidence="1">YraN family protein</fullName>
    </submittedName>
</protein>
<name>A0A429M8B8_ACIBA</name>
<dbReference type="EMBL" id="RFDI01002477">
    <property type="protein sequence ID" value="RSR16984.1"/>
    <property type="molecule type" value="Genomic_DNA"/>
</dbReference>
<reference evidence="1 2" key="1">
    <citation type="submission" date="2018-10" db="EMBL/GenBank/DDBJ databases">
        <title>GWAS and RNA-Seq identify cryptic mechanisms of antimicrobial resistance in Acinetobacter baumannii.</title>
        <authorList>
            <person name="Sahl J.W."/>
        </authorList>
    </citation>
    <scope>NUCLEOTIDE SEQUENCE [LARGE SCALE GENOMIC DNA]</scope>
    <source>
        <strain evidence="1 2">TG28175</strain>
    </source>
</reference>
<gene>
    <name evidence="1" type="ORF">EA686_28310</name>
</gene>
<dbReference type="AlphaFoldDB" id="A0A429M8B8"/>
<comment type="caution">
    <text evidence="1">The sequence shown here is derived from an EMBL/GenBank/DDBJ whole genome shotgun (WGS) entry which is preliminary data.</text>
</comment>
<sequence length="54" mass="6369">MSVGFLFFETSAFDLFNSKIKRYRTSINSIYIFNWGNKKIMLVAQQLGQWAEQT</sequence>
<accession>A0A429M8B8</accession>
<evidence type="ECO:0000313" key="1">
    <source>
        <dbReference type="EMBL" id="RSR16984.1"/>
    </source>
</evidence>
<dbReference type="Proteomes" id="UP000280073">
    <property type="component" value="Unassembled WGS sequence"/>
</dbReference>
<feature type="non-terminal residue" evidence="1">
    <location>
        <position position="54"/>
    </location>
</feature>